<comment type="caution">
    <text evidence="1">The sequence shown here is derived from an EMBL/GenBank/DDBJ whole genome shotgun (WGS) entry which is preliminary data.</text>
</comment>
<evidence type="ECO:0000313" key="1">
    <source>
        <dbReference type="EMBL" id="KAH7916077.1"/>
    </source>
</evidence>
<reference evidence="1" key="1">
    <citation type="journal article" date="2021" name="New Phytol.">
        <title>Evolutionary innovations through gain and loss of genes in the ectomycorrhizal Boletales.</title>
        <authorList>
            <person name="Wu G."/>
            <person name="Miyauchi S."/>
            <person name="Morin E."/>
            <person name="Kuo A."/>
            <person name="Drula E."/>
            <person name="Varga T."/>
            <person name="Kohler A."/>
            <person name="Feng B."/>
            <person name="Cao Y."/>
            <person name="Lipzen A."/>
            <person name="Daum C."/>
            <person name="Hundley H."/>
            <person name="Pangilinan J."/>
            <person name="Johnson J."/>
            <person name="Barry K."/>
            <person name="LaButti K."/>
            <person name="Ng V."/>
            <person name="Ahrendt S."/>
            <person name="Min B."/>
            <person name="Choi I.G."/>
            <person name="Park H."/>
            <person name="Plett J.M."/>
            <person name="Magnuson J."/>
            <person name="Spatafora J.W."/>
            <person name="Nagy L.G."/>
            <person name="Henrissat B."/>
            <person name="Grigoriev I.V."/>
            <person name="Yang Z.L."/>
            <person name="Xu J."/>
            <person name="Martin F.M."/>
        </authorList>
    </citation>
    <scope>NUCLEOTIDE SEQUENCE</scope>
    <source>
        <strain evidence="1">ATCC 28755</strain>
    </source>
</reference>
<gene>
    <name evidence="1" type="ORF">BJ138DRAFT_1176155</name>
</gene>
<name>A0ACB8AS93_9AGAM</name>
<accession>A0ACB8AS93</accession>
<proteinExistence type="predicted"/>
<evidence type="ECO:0000313" key="2">
    <source>
        <dbReference type="Proteomes" id="UP000790377"/>
    </source>
</evidence>
<dbReference type="EMBL" id="MU267594">
    <property type="protein sequence ID" value="KAH7916077.1"/>
    <property type="molecule type" value="Genomic_DNA"/>
</dbReference>
<sequence length="303" mass="32261">MSTENKGVAIVTGAAQGIGRSIALRLASDGFEVGLNDLESKKEQLLEVSQEILAKGRRTVTIFTDVSVEADVKTMVDTVVKELGGLDVMVANAGIVKLDGVVDASLEDWESVFAVNTRGVFLCYKYAAKQMIAQGRGGRIIGASSMAGKRGLSVGVAYSASKFAVRGLTQSAALELGPHRITVNSYAPGAINTPMTNGTHIRGQSEAEQTETLKQLVALASVGYIGQPEDVASVVSYLASKEAHFITGELTFRIIGGNRLSYCSGCRTISQANLFLWMEALCCLKSLIPVKSLGMWFLNYPVV</sequence>
<keyword evidence="2" id="KW-1185">Reference proteome</keyword>
<organism evidence="1 2">
    <name type="scientific">Hygrophoropsis aurantiaca</name>
    <dbReference type="NCBI Taxonomy" id="72124"/>
    <lineage>
        <taxon>Eukaryota</taxon>
        <taxon>Fungi</taxon>
        <taxon>Dikarya</taxon>
        <taxon>Basidiomycota</taxon>
        <taxon>Agaricomycotina</taxon>
        <taxon>Agaricomycetes</taxon>
        <taxon>Agaricomycetidae</taxon>
        <taxon>Boletales</taxon>
        <taxon>Coniophorineae</taxon>
        <taxon>Hygrophoropsidaceae</taxon>
        <taxon>Hygrophoropsis</taxon>
    </lineage>
</organism>
<dbReference type="Proteomes" id="UP000790377">
    <property type="component" value="Unassembled WGS sequence"/>
</dbReference>
<protein>
    <submittedName>
        <fullName evidence="1">Uncharacterized protein</fullName>
    </submittedName>
</protein>